<evidence type="ECO:0000256" key="9">
    <source>
        <dbReference type="SAM" id="MobiDB-lite"/>
    </source>
</evidence>
<organism evidence="12 13">
    <name type="scientific">Tupaia chinensis</name>
    <name type="common">Chinese tree shrew</name>
    <name type="synonym">Tupaia belangeri chinensis</name>
    <dbReference type="NCBI Taxonomy" id="246437"/>
    <lineage>
        <taxon>Eukaryota</taxon>
        <taxon>Metazoa</taxon>
        <taxon>Chordata</taxon>
        <taxon>Craniata</taxon>
        <taxon>Vertebrata</taxon>
        <taxon>Euteleostomi</taxon>
        <taxon>Mammalia</taxon>
        <taxon>Eutheria</taxon>
        <taxon>Euarchontoglires</taxon>
        <taxon>Scandentia</taxon>
        <taxon>Tupaiidae</taxon>
        <taxon>Tupaia</taxon>
    </lineage>
</organism>
<protein>
    <recommendedName>
        <fullName evidence="8">AT-rich interactive domain-containing protein 3C</fullName>
    </recommendedName>
</protein>
<dbReference type="Pfam" id="PF01388">
    <property type="entry name" value="ARID"/>
    <property type="match status" value="1"/>
</dbReference>
<dbReference type="GO" id="GO:0005869">
    <property type="term" value="C:dynactin complex"/>
    <property type="evidence" value="ECO:0007669"/>
    <property type="project" value="InterPro"/>
</dbReference>
<feature type="compositionally biased region" description="Pro residues" evidence="9">
    <location>
        <begin position="24"/>
        <end position="34"/>
    </location>
</feature>
<keyword evidence="2" id="KW-0805">Transcription regulation</keyword>
<evidence type="ECO:0000259" key="10">
    <source>
        <dbReference type="PROSITE" id="PS51011"/>
    </source>
</evidence>
<dbReference type="SMART" id="SM00501">
    <property type="entry name" value="BRIGHT"/>
    <property type="match status" value="1"/>
</dbReference>
<feature type="compositionally biased region" description="Low complexity" evidence="9">
    <location>
        <begin position="1"/>
        <end position="23"/>
    </location>
</feature>
<evidence type="ECO:0000259" key="11">
    <source>
        <dbReference type="PROSITE" id="PS51486"/>
    </source>
</evidence>
<feature type="region of interest" description="Disordered" evidence="9">
    <location>
        <begin position="247"/>
        <end position="275"/>
    </location>
</feature>
<dbReference type="FunCoup" id="L9L509">
    <property type="interactions" value="29"/>
</dbReference>
<dbReference type="PROSITE" id="PS51486">
    <property type="entry name" value="REKLES"/>
    <property type="match status" value="1"/>
</dbReference>
<reference evidence="13" key="2">
    <citation type="journal article" date="2013" name="Nat. Commun.">
        <title>Genome of the Chinese tree shrew.</title>
        <authorList>
            <person name="Fan Y."/>
            <person name="Huang Z.Y."/>
            <person name="Cao C.C."/>
            <person name="Chen C.S."/>
            <person name="Chen Y.X."/>
            <person name="Fan D.D."/>
            <person name="He J."/>
            <person name="Hou H.L."/>
            <person name="Hu L."/>
            <person name="Hu X.T."/>
            <person name="Jiang X.T."/>
            <person name="Lai R."/>
            <person name="Lang Y.S."/>
            <person name="Liang B."/>
            <person name="Liao S.G."/>
            <person name="Mu D."/>
            <person name="Ma Y.Y."/>
            <person name="Niu Y.Y."/>
            <person name="Sun X.Q."/>
            <person name="Xia J.Q."/>
            <person name="Xiao J."/>
            <person name="Xiong Z.Q."/>
            <person name="Xu L."/>
            <person name="Yang L."/>
            <person name="Zhang Y."/>
            <person name="Zhao W."/>
            <person name="Zhao X.D."/>
            <person name="Zheng Y.T."/>
            <person name="Zhou J.M."/>
            <person name="Zhu Y.B."/>
            <person name="Zhang G.J."/>
            <person name="Wang J."/>
            <person name="Yao Y.G."/>
        </authorList>
    </citation>
    <scope>NUCLEOTIDE SEQUENCE [LARGE SCALE GENOMIC DNA]</scope>
</reference>
<dbReference type="PANTHER" id="PTHR28360">
    <property type="entry name" value="DYNACTIN SUBUNIT 3"/>
    <property type="match status" value="1"/>
</dbReference>
<evidence type="ECO:0000313" key="13">
    <source>
        <dbReference type="Proteomes" id="UP000011518"/>
    </source>
</evidence>
<evidence type="ECO:0000256" key="1">
    <source>
        <dbReference type="ARBA" id="ARBA00004123"/>
    </source>
</evidence>
<evidence type="ECO:0000256" key="6">
    <source>
        <dbReference type="ARBA" id="ARBA00058617"/>
    </source>
</evidence>
<dbReference type="InterPro" id="IPR001606">
    <property type="entry name" value="ARID_dom"/>
</dbReference>
<feature type="compositionally biased region" description="Acidic residues" evidence="9">
    <location>
        <begin position="50"/>
        <end position="73"/>
    </location>
</feature>
<dbReference type="InterPro" id="IPR009991">
    <property type="entry name" value="DCTN3"/>
</dbReference>
<dbReference type="SUPFAM" id="SSF46774">
    <property type="entry name" value="ARID-like"/>
    <property type="match status" value="1"/>
</dbReference>
<feature type="domain" description="REKLES" evidence="11">
    <location>
        <begin position="304"/>
        <end position="389"/>
    </location>
</feature>
<feature type="region of interest" description="Disordered" evidence="9">
    <location>
        <begin position="1"/>
        <end position="97"/>
    </location>
</feature>
<feature type="domain" description="ARID" evidence="10">
    <location>
        <begin position="113"/>
        <end position="205"/>
    </location>
</feature>
<reference evidence="13" key="1">
    <citation type="submission" date="2012-07" db="EMBL/GenBank/DDBJ databases">
        <title>Genome of the Chinese tree shrew, a rising model animal genetically related to primates.</title>
        <authorList>
            <person name="Zhang G."/>
            <person name="Fan Y."/>
            <person name="Yao Y."/>
            <person name="Huang Z."/>
        </authorList>
    </citation>
    <scope>NUCLEOTIDE SEQUENCE [LARGE SCALE GENOMIC DNA]</scope>
</reference>
<dbReference type="Gene3D" id="1.10.150.60">
    <property type="entry name" value="ARID DNA-binding domain"/>
    <property type="match status" value="1"/>
</dbReference>
<dbReference type="SMART" id="SM01014">
    <property type="entry name" value="ARID"/>
    <property type="match status" value="1"/>
</dbReference>
<dbReference type="AlphaFoldDB" id="L9L509"/>
<feature type="compositionally biased region" description="Pro residues" evidence="9">
    <location>
        <begin position="254"/>
        <end position="266"/>
    </location>
</feature>
<dbReference type="PROSITE" id="PS51011">
    <property type="entry name" value="ARID"/>
    <property type="match status" value="1"/>
</dbReference>
<keyword evidence="3" id="KW-0238">DNA-binding</keyword>
<comment type="subcellular location">
    <subcellularLocation>
        <location evidence="1">Nucleus</location>
    </subcellularLocation>
</comment>
<comment type="function">
    <text evidence="6">Transcription factor involved in monocyte-to-macrophage differentiation. Forms a complex with NPM1 to translocate to the nucleus, acting as a transcription factor that promotes the expression of the genes involved in macrophage differentiation, such as STAT3, STAT1 and JUNB.</text>
</comment>
<dbReference type="InterPro" id="IPR023334">
    <property type="entry name" value="REKLES_domain"/>
</dbReference>
<proteinExistence type="predicted"/>
<evidence type="ECO:0000256" key="7">
    <source>
        <dbReference type="ARBA" id="ARBA00065865"/>
    </source>
</evidence>
<name>L9L509_TUPCH</name>
<accession>L9L509</accession>
<evidence type="ECO:0000256" key="3">
    <source>
        <dbReference type="ARBA" id="ARBA00023125"/>
    </source>
</evidence>
<keyword evidence="5" id="KW-0539">Nucleus</keyword>
<dbReference type="GO" id="GO:0061640">
    <property type="term" value="P:cytoskeleton-dependent cytokinesis"/>
    <property type="evidence" value="ECO:0007669"/>
    <property type="project" value="InterPro"/>
</dbReference>
<dbReference type="Proteomes" id="UP000011518">
    <property type="component" value="Unassembled WGS sequence"/>
</dbReference>
<dbReference type="PANTHER" id="PTHR28360:SF1">
    <property type="entry name" value="DYNACTIN SUBUNIT 3"/>
    <property type="match status" value="1"/>
</dbReference>
<keyword evidence="13" id="KW-1185">Reference proteome</keyword>
<dbReference type="eggNOG" id="KOG2744">
    <property type="taxonomic scope" value="Eukaryota"/>
</dbReference>
<comment type="subunit">
    <text evidence="7">Interacts (via REKLES DOMAIN) with NPM1; the interaction mediates ARID3C nuclear shuttling.</text>
</comment>
<evidence type="ECO:0000256" key="2">
    <source>
        <dbReference type="ARBA" id="ARBA00023015"/>
    </source>
</evidence>
<keyword evidence="4" id="KW-0804">Transcription</keyword>
<dbReference type="STRING" id="246437.L9L509"/>
<sequence length="607" mass="66844">MEALQRQQAARLAQGVGPLAPAHPLLPPRPPLPGPRTLQAPERALREVGTEEEEDAAEEDEEEEEARAEEEAAEECHPEAQGTSSPSSQPPGPQPHEWTYEEQFKQLYELDADPKRKEFLDDLFSFMQKRGTPVNRVPIMAKQVLDLYALFRLVTAKGGLVEVINRKVWREVTRGLSLPTTITSAAFTLRTQYMKYLYPYECETRALSSPGELQAAIDSNRREGRRQAYTAAPLFGLVAPTSRGALGCATGSGPAPPEPQPGPGHAPGPASRLPAHACAQLSPNPVKKEESRIPTPRLTLPVGLALGPAREKLAPEEPPEKRAVLMGPMDPPQPGLPPSFLPRGKIPLREERMDGPLNLAGSGISSINMALEINGVVYTGPNRGVISYVELKPVHSDWPAFLFGRKSRPLVFSVRGGAAVAMAALTDVQRLQARVEELERWVYGPGGARGSRKVADGLVKVQVALGNIASKRERVKILYKKIEDLIKYLDPEYIDRIAIPDASKLQFILAEEQFILSQVALLEQVEGLVPMLDSAHIKAVPEHAARLQHLAQIHIQQQDQCVEITEESKALLEEYNKTTMLLSKQFVQWDELLCQLEAAKQVKPAEE</sequence>
<evidence type="ECO:0000256" key="4">
    <source>
        <dbReference type="ARBA" id="ARBA00023163"/>
    </source>
</evidence>
<dbReference type="EMBL" id="KB320502">
    <property type="protein sequence ID" value="ELW70275.1"/>
    <property type="molecule type" value="Genomic_DNA"/>
</dbReference>
<dbReference type="GO" id="GO:0006357">
    <property type="term" value="P:regulation of transcription by RNA polymerase II"/>
    <property type="evidence" value="ECO:0007669"/>
    <property type="project" value="UniProtKB-ARBA"/>
</dbReference>
<evidence type="ECO:0000256" key="5">
    <source>
        <dbReference type="ARBA" id="ARBA00023242"/>
    </source>
</evidence>
<evidence type="ECO:0000313" key="12">
    <source>
        <dbReference type="EMBL" id="ELW70275.1"/>
    </source>
</evidence>
<evidence type="ECO:0000256" key="8">
    <source>
        <dbReference type="ARBA" id="ARBA00071294"/>
    </source>
</evidence>
<gene>
    <name evidence="12" type="ORF">TREES_T100010570</name>
</gene>
<dbReference type="GO" id="GO:0005634">
    <property type="term" value="C:nucleus"/>
    <property type="evidence" value="ECO:0007669"/>
    <property type="project" value="UniProtKB-SubCell"/>
</dbReference>
<dbReference type="FunFam" id="1.10.150.60:FF:000007">
    <property type="entry name" value="AT-rich interactive domain-containing protein 3C"/>
    <property type="match status" value="1"/>
</dbReference>
<dbReference type="InterPro" id="IPR036431">
    <property type="entry name" value="ARID_dom_sf"/>
</dbReference>
<dbReference type="InParanoid" id="L9L509"/>
<dbReference type="Pfam" id="PF07426">
    <property type="entry name" value="Dynactin_p22"/>
    <property type="match status" value="1"/>
</dbReference>
<dbReference type="GO" id="GO:0003677">
    <property type="term" value="F:DNA binding"/>
    <property type="evidence" value="ECO:0007669"/>
    <property type="project" value="UniProtKB-KW"/>
</dbReference>